<dbReference type="EMBL" id="JAQMUC010000015">
    <property type="protein sequence ID" value="MDB9534751.1"/>
    <property type="molecule type" value="Genomic_DNA"/>
</dbReference>
<evidence type="ECO:0000313" key="2">
    <source>
        <dbReference type="Proteomes" id="UP001211249"/>
    </source>
</evidence>
<keyword evidence="2" id="KW-1185">Reference proteome</keyword>
<dbReference type="RefSeq" id="WP_271794806.1">
    <property type="nucleotide sequence ID" value="NZ_JAQMUC010000015.1"/>
</dbReference>
<name>A0ABT5ABS7_9CYAN</name>
<evidence type="ECO:0000313" key="1">
    <source>
        <dbReference type="EMBL" id="MDB9534751.1"/>
    </source>
</evidence>
<reference evidence="1 2" key="1">
    <citation type="submission" date="2023-01" db="EMBL/GenBank/DDBJ databases">
        <title>Genomes from the Australian National Cyanobacteria Reference Collection.</title>
        <authorList>
            <person name="Willis A."/>
            <person name="Lee E.M.F."/>
        </authorList>
    </citation>
    <scope>NUCLEOTIDE SEQUENCE [LARGE SCALE GENOMIC DNA]</scope>
    <source>
        <strain evidence="1 2">CS-1226</strain>
    </source>
</reference>
<proteinExistence type="predicted"/>
<accession>A0ABT5ABS7</accession>
<comment type="caution">
    <text evidence="1">The sequence shown here is derived from an EMBL/GenBank/DDBJ whole genome shotgun (WGS) entry which is preliminary data.</text>
</comment>
<organism evidence="1 2">
    <name type="scientific">Dolichospermum planctonicum CS-1226</name>
    <dbReference type="NCBI Taxonomy" id="3021751"/>
    <lineage>
        <taxon>Bacteria</taxon>
        <taxon>Bacillati</taxon>
        <taxon>Cyanobacteriota</taxon>
        <taxon>Cyanophyceae</taxon>
        <taxon>Nostocales</taxon>
        <taxon>Aphanizomenonaceae</taxon>
        <taxon>Dolichospermum</taxon>
        <taxon>Dolichospermum planctonicum</taxon>
    </lineage>
</organism>
<dbReference type="Proteomes" id="UP001211249">
    <property type="component" value="Unassembled WGS sequence"/>
</dbReference>
<sequence>MSREEFKKKWIKNFEKVNDFKNKEDAISKLTTKIPEFLQRQADLCQYTNIENLEEKLNTILTEFYGESETLEVGCGNWINLMGGKELLATVVNECFRVEDRNWKRITGKDAVVKDLLRRPLCEQPNDFQQLCELVKKRVNIK</sequence>
<protein>
    <submittedName>
        <fullName evidence="1">Uncharacterized protein</fullName>
    </submittedName>
</protein>
<gene>
    <name evidence="1" type="ORF">PN451_02630</name>
</gene>